<comment type="cofactor">
    <cofactor evidence="1 6">
        <name>FAD</name>
        <dbReference type="ChEBI" id="CHEBI:57692"/>
    </cofactor>
</comment>
<dbReference type="PANTHER" id="PTHR43292">
    <property type="entry name" value="ACYL-COA DEHYDROGENASE"/>
    <property type="match status" value="1"/>
</dbReference>
<dbReference type="AlphaFoldDB" id="A0A4Q7UYY0"/>
<keyword evidence="5 6" id="KW-0560">Oxidoreductase</keyword>
<gene>
    <name evidence="10" type="ORF">EV383_4225</name>
</gene>
<dbReference type="InterPro" id="IPR052161">
    <property type="entry name" value="Mycobact_Acyl-CoA_DH"/>
</dbReference>
<evidence type="ECO:0000313" key="10">
    <source>
        <dbReference type="EMBL" id="RZT87312.1"/>
    </source>
</evidence>
<dbReference type="InterPro" id="IPR046373">
    <property type="entry name" value="Acyl-CoA_Oxase/DH_mid-dom_sf"/>
</dbReference>
<keyword evidence="11" id="KW-1185">Reference proteome</keyword>
<protein>
    <submittedName>
        <fullName evidence="10">Alkylation response protein AidB-like acyl-CoA dehydrogenase</fullName>
    </submittedName>
</protein>
<dbReference type="RefSeq" id="WP_130291481.1">
    <property type="nucleotide sequence ID" value="NZ_SHKL01000001.1"/>
</dbReference>
<dbReference type="GO" id="GO:0005886">
    <property type="term" value="C:plasma membrane"/>
    <property type="evidence" value="ECO:0007669"/>
    <property type="project" value="TreeGrafter"/>
</dbReference>
<name>A0A4Q7UYY0_PSEST</name>
<evidence type="ECO:0000256" key="4">
    <source>
        <dbReference type="ARBA" id="ARBA00022827"/>
    </source>
</evidence>
<dbReference type="InterPro" id="IPR036250">
    <property type="entry name" value="AcylCo_DH-like_C"/>
</dbReference>
<dbReference type="InterPro" id="IPR009100">
    <property type="entry name" value="AcylCoA_DH/oxidase_NM_dom_sf"/>
</dbReference>
<dbReference type="EMBL" id="SHKL01000001">
    <property type="protein sequence ID" value="RZT87312.1"/>
    <property type="molecule type" value="Genomic_DNA"/>
</dbReference>
<evidence type="ECO:0000256" key="6">
    <source>
        <dbReference type="RuleBase" id="RU362125"/>
    </source>
</evidence>
<organism evidence="10 11">
    <name type="scientific">Pseudonocardia sediminis</name>
    <dbReference type="NCBI Taxonomy" id="1397368"/>
    <lineage>
        <taxon>Bacteria</taxon>
        <taxon>Bacillati</taxon>
        <taxon>Actinomycetota</taxon>
        <taxon>Actinomycetes</taxon>
        <taxon>Pseudonocardiales</taxon>
        <taxon>Pseudonocardiaceae</taxon>
        <taxon>Pseudonocardia</taxon>
    </lineage>
</organism>
<dbReference type="Pfam" id="PF00441">
    <property type="entry name" value="Acyl-CoA_dh_1"/>
    <property type="match status" value="1"/>
</dbReference>
<evidence type="ECO:0000256" key="3">
    <source>
        <dbReference type="ARBA" id="ARBA00022630"/>
    </source>
</evidence>
<dbReference type="SUPFAM" id="SSF47203">
    <property type="entry name" value="Acyl-CoA dehydrogenase C-terminal domain-like"/>
    <property type="match status" value="1"/>
</dbReference>
<dbReference type="PANTHER" id="PTHR43292:SF3">
    <property type="entry name" value="ACYL-COA DEHYDROGENASE FADE29"/>
    <property type="match status" value="1"/>
</dbReference>
<evidence type="ECO:0000256" key="1">
    <source>
        <dbReference type="ARBA" id="ARBA00001974"/>
    </source>
</evidence>
<dbReference type="Gene3D" id="2.40.110.10">
    <property type="entry name" value="Butyryl-CoA Dehydrogenase, subunit A, domain 2"/>
    <property type="match status" value="1"/>
</dbReference>
<dbReference type="InterPro" id="IPR006091">
    <property type="entry name" value="Acyl-CoA_Oxase/DH_mid-dom"/>
</dbReference>
<feature type="domain" description="Acyl-CoA oxidase/dehydrogenase middle" evidence="8">
    <location>
        <begin position="126"/>
        <end position="220"/>
    </location>
</feature>
<dbReference type="FunFam" id="2.40.110.10:FF:000011">
    <property type="entry name" value="Acyl-CoA dehydrogenase FadE34"/>
    <property type="match status" value="1"/>
</dbReference>
<accession>A0A4Q7UYY0</accession>
<evidence type="ECO:0000259" key="8">
    <source>
        <dbReference type="Pfam" id="PF02770"/>
    </source>
</evidence>
<reference evidence="10 11" key="1">
    <citation type="submission" date="2019-02" db="EMBL/GenBank/DDBJ databases">
        <title>Sequencing the genomes of 1000 actinobacteria strains.</title>
        <authorList>
            <person name="Klenk H.-P."/>
        </authorList>
    </citation>
    <scope>NUCLEOTIDE SEQUENCE [LARGE SCALE GENOMIC DNA]</scope>
    <source>
        <strain evidence="10 11">DSM 45779</strain>
    </source>
</reference>
<dbReference type="SUPFAM" id="SSF56645">
    <property type="entry name" value="Acyl-CoA dehydrogenase NM domain-like"/>
    <property type="match status" value="1"/>
</dbReference>
<evidence type="ECO:0000256" key="5">
    <source>
        <dbReference type="ARBA" id="ARBA00023002"/>
    </source>
</evidence>
<comment type="similarity">
    <text evidence="2 6">Belongs to the acyl-CoA dehydrogenase family.</text>
</comment>
<dbReference type="Pfam" id="PF02770">
    <property type="entry name" value="Acyl-CoA_dh_M"/>
    <property type="match status" value="1"/>
</dbReference>
<feature type="domain" description="Acyl-CoA dehydrogenase/oxidase C-terminal" evidence="7">
    <location>
        <begin position="232"/>
        <end position="389"/>
    </location>
</feature>
<keyword evidence="4 6" id="KW-0274">FAD</keyword>
<feature type="domain" description="Acyl-CoA dehydrogenase/oxidase N-terminal" evidence="9">
    <location>
        <begin position="12"/>
        <end position="122"/>
    </location>
</feature>
<evidence type="ECO:0000256" key="2">
    <source>
        <dbReference type="ARBA" id="ARBA00009347"/>
    </source>
</evidence>
<proteinExistence type="inferred from homology"/>
<dbReference type="InterPro" id="IPR013786">
    <property type="entry name" value="AcylCoA_DH/ox_N"/>
</dbReference>
<evidence type="ECO:0000259" key="9">
    <source>
        <dbReference type="Pfam" id="PF02771"/>
    </source>
</evidence>
<dbReference type="Gene3D" id="1.10.540.10">
    <property type="entry name" value="Acyl-CoA dehydrogenase/oxidase, N-terminal domain"/>
    <property type="match status" value="1"/>
</dbReference>
<sequence length="394" mass="43289">MTAIAAPASATELEEYRDRCRSWLARTSIPRAPLPLAERFRVLREWQRTLHAAGWLGIAWSADAGGQGLSHLHQLVFAEELARARAPQPIGLIGLEVVGPSIDRFGTPSQRSELLPRLLSGEDIWCQGFSEPDAGSDLASLRTRAEVDGDDFVVSGQKVWTSWGHLASWCAMLVRTDPTAPKSRGISYLLVDMSSPGITTRPLTQMTGDQEFCEVFLDRVRVPRANLVGEQNGGWAIARHTLGTERAAYTLRRRVEYEVALQDAIHELGACRTRDADPARAYRVRAAVGRSHVALSVLRAQTRKTVDRLAAGTGPVADDSVDKLLLNHVEQQVYGSIAELLGPLRAAPDSRPLGLDATRWAHDRLYSRAASIYGGTSQIQRNIIAERLLGLPRD</sequence>
<dbReference type="GO" id="GO:0050660">
    <property type="term" value="F:flavin adenine dinucleotide binding"/>
    <property type="evidence" value="ECO:0007669"/>
    <property type="project" value="InterPro"/>
</dbReference>
<dbReference type="Proteomes" id="UP000291591">
    <property type="component" value="Unassembled WGS sequence"/>
</dbReference>
<dbReference type="GO" id="GO:0016627">
    <property type="term" value="F:oxidoreductase activity, acting on the CH-CH group of donors"/>
    <property type="evidence" value="ECO:0007669"/>
    <property type="project" value="InterPro"/>
</dbReference>
<dbReference type="Pfam" id="PF02771">
    <property type="entry name" value="Acyl-CoA_dh_N"/>
    <property type="match status" value="1"/>
</dbReference>
<dbReference type="InterPro" id="IPR009075">
    <property type="entry name" value="AcylCo_DH/oxidase_C"/>
</dbReference>
<comment type="caution">
    <text evidence="10">The sequence shown here is derived from an EMBL/GenBank/DDBJ whole genome shotgun (WGS) entry which is preliminary data.</text>
</comment>
<keyword evidence="3 6" id="KW-0285">Flavoprotein</keyword>
<dbReference type="OrthoDB" id="3964153at2"/>
<evidence type="ECO:0000259" key="7">
    <source>
        <dbReference type="Pfam" id="PF00441"/>
    </source>
</evidence>
<evidence type="ECO:0000313" key="11">
    <source>
        <dbReference type="Proteomes" id="UP000291591"/>
    </source>
</evidence>
<dbReference type="Gene3D" id="1.20.140.10">
    <property type="entry name" value="Butyryl-CoA Dehydrogenase, subunit A, domain 3"/>
    <property type="match status" value="1"/>
</dbReference>
<dbReference type="InterPro" id="IPR037069">
    <property type="entry name" value="AcylCoA_DH/ox_N_sf"/>
</dbReference>